<evidence type="ECO:0000313" key="1">
    <source>
        <dbReference type="EMBL" id="USQ97265.1"/>
    </source>
</evidence>
<organism evidence="1 2">
    <name type="scientific">Caulobacter segnis</name>
    <dbReference type="NCBI Taxonomy" id="88688"/>
    <lineage>
        <taxon>Bacteria</taxon>
        <taxon>Pseudomonadati</taxon>
        <taxon>Pseudomonadota</taxon>
        <taxon>Alphaproteobacteria</taxon>
        <taxon>Caulobacterales</taxon>
        <taxon>Caulobacteraceae</taxon>
        <taxon>Caulobacter</taxon>
    </lineage>
</organism>
<gene>
    <name evidence="1" type="ORF">MZV50_06900</name>
</gene>
<evidence type="ECO:0000313" key="2">
    <source>
        <dbReference type="Proteomes" id="UP001057520"/>
    </source>
</evidence>
<protein>
    <submittedName>
        <fullName evidence="1">Uncharacterized protein</fullName>
    </submittedName>
</protein>
<dbReference type="Proteomes" id="UP001057520">
    <property type="component" value="Chromosome"/>
</dbReference>
<dbReference type="EMBL" id="CP096040">
    <property type="protein sequence ID" value="USQ97265.1"/>
    <property type="molecule type" value="Genomic_DNA"/>
</dbReference>
<sequence length="101" mass="10917">MTNGVRNVPSPALMTEEQEAFDRAVAVKVVELLDREAAGSSLGKYAGTVAAMGAMRAIGHAVWMSLPLDQRGEVPFRARMQALCGVTVDNVMIDKRGSRRQ</sequence>
<keyword evidence="2" id="KW-1185">Reference proteome</keyword>
<name>A0ABY4ZX39_9CAUL</name>
<proteinExistence type="predicted"/>
<reference evidence="1 2" key="1">
    <citation type="submission" date="2022-04" db="EMBL/GenBank/DDBJ databases">
        <title>Genome sequence of soybean root-associated Caulobacter segnis RL271.</title>
        <authorList>
            <person name="Longley R."/>
            <person name="Bonito G."/>
            <person name="Trigodet F."/>
            <person name="Crosson S."/>
            <person name="Fiebig A."/>
        </authorList>
    </citation>
    <scope>NUCLEOTIDE SEQUENCE [LARGE SCALE GENOMIC DNA]</scope>
    <source>
        <strain evidence="1 2">RL271</strain>
    </source>
</reference>
<accession>A0ABY4ZX39</accession>